<keyword evidence="7" id="KW-1185">Reference proteome</keyword>
<dbReference type="Gene3D" id="3.40.630.30">
    <property type="match status" value="1"/>
</dbReference>
<protein>
    <submittedName>
        <fullName evidence="5">N-acetyltransferase</fullName>
    </submittedName>
</protein>
<dbReference type="EMBL" id="RZNZ01000001">
    <property type="protein sequence ID" value="KAA8822680.1"/>
    <property type="molecule type" value="Genomic_DNA"/>
</dbReference>
<dbReference type="InterPro" id="IPR000182">
    <property type="entry name" value="GNAT_dom"/>
</dbReference>
<keyword evidence="1 5" id="KW-0808">Transferase</keyword>
<feature type="domain" description="N-acetyltransferase" evidence="3">
    <location>
        <begin position="4"/>
        <end position="163"/>
    </location>
</feature>
<dbReference type="Pfam" id="PF13508">
    <property type="entry name" value="Acetyltransf_7"/>
    <property type="match status" value="1"/>
</dbReference>
<dbReference type="Proteomes" id="UP000345527">
    <property type="component" value="Unassembled WGS sequence"/>
</dbReference>
<dbReference type="GO" id="GO:0008080">
    <property type="term" value="F:N-acetyltransferase activity"/>
    <property type="evidence" value="ECO:0007669"/>
    <property type="project" value="UniProtKB-ARBA"/>
</dbReference>
<dbReference type="PANTHER" id="PTHR10908">
    <property type="entry name" value="SEROTONIN N-ACETYLTRANSFERASE"/>
    <property type="match status" value="1"/>
</dbReference>
<gene>
    <name evidence="5" type="ORF">EM848_02890</name>
    <name evidence="4" type="ORF">EMO90_01145</name>
</gene>
<reference evidence="6 7" key="1">
    <citation type="journal article" date="2019" name="Syst. Appl. Microbiol.">
        <title>Characterization of Bifidobacterium species in feaces of the Egyptian fruit bat: Description of B. vespertilionis sp. nov. and B. rousetti sp. nov.</title>
        <authorList>
            <person name="Modesto M."/>
            <person name="Satti M."/>
            <person name="Watanabe K."/>
            <person name="Puglisi E."/>
            <person name="Morelli L."/>
            <person name="Huang C.-H."/>
            <person name="Liou J.-S."/>
            <person name="Miyashita M."/>
            <person name="Tamura T."/>
            <person name="Saito S."/>
            <person name="Mori K."/>
            <person name="Huang L."/>
            <person name="Sciavilla P."/>
            <person name="Sandri C."/>
            <person name="Spiezio C."/>
            <person name="Vitali F."/>
            <person name="Cavalieri D."/>
            <person name="Perpetuini G."/>
            <person name="Tofalo R."/>
            <person name="Bonetti A."/>
            <person name="Arita M."/>
            <person name="Mattarelli P."/>
        </authorList>
    </citation>
    <scope>NUCLEOTIDE SEQUENCE [LARGE SCALE GENOMIC DNA]</scope>
    <source>
        <strain evidence="4 7">RST16</strain>
        <strain evidence="5 6">RST8</strain>
    </source>
</reference>
<sequence length="172" mass="19269">MNPLSIRHAVAADVDMLSAIESAGFPPAEAASADRIRERVAVYGSHFWLLTDASGRILAFINGMATDRPDLTDNMYEDASMHDPYGAWQMIFGVTTAPEFRHHGYASLLMRRMIDDTRMAGRRGLVLTCKDRLVGFYERFGYADEGVSASTHGDVVWHQMRLTFPSTHREEA</sequence>
<evidence type="ECO:0000313" key="7">
    <source>
        <dbReference type="Proteomes" id="UP000374630"/>
    </source>
</evidence>
<evidence type="ECO:0000256" key="2">
    <source>
        <dbReference type="ARBA" id="ARBA00023315"/>
    </source>
</evidence>
<evidence type="ECO:0000259" key="3">
    <source>
        <dbReference type="PROSITE" id="PS51186"/>
    </source>
</evidence>
<dbReference type="InterPro" id="IPR016181">
    <property type="entry name" value="Acyl_CoA_acyltransferase"/>
</dbReference>
<dbReference type="OrthoDB" id="9800962at2"/>
<evidence type="ECO:0000313" key="6">
    <source>
        <dbReference type="Proteomes" id="UP000345527"/>
    </source>
</evidence>
<dbReference type="AlphaFoldDB" id="A0A5J5E4S7"/>
<accession>A0A5J5E4S7</accession>
<dbReference type="Proteomes" id="UP000374630">
    <property type="component" value="Unassembled WGS sequence"/>
</dbReference>
<dbReference type="SUPFAM" id="SSF55729">
    <property type="entry name" value="Acyl-CoA N-acyltransferases (Nat)"/>
    <property type="match status" value="1"/>
</dbReference>
<name>A0A5J5E4S7_9BIFI</name>
<organism evidence="5 6">
    <name type="scientific">Bifidobacterium vespertilionis</name>
    <dbReference type="NCBI Taxonomy" id="2562524"/>
    <lineage>
        <taxon>Bacteria</taxon>
        <taxon>Bacillati</taxon>
        <taxon>Actinomycetota</taxon>
        <taxon>Actinomycetes</taxon>
        <taxon>Bifidobacteriales</taxon>
        <taxon>Bifidobacteriaceae</taxon>
        <taxon>Bifidobacterium</taxon>
    </lineage>
</organism>
<dbReference type="PROSITE" id="PS51186">
    <property type="entry name" value="GNAT"/>
    <property type="match status" value="1"/>
</dbReference>
<dbReference type="CDD" id="cd04301">
    <property type="entry name" value="NAT_SF"/>
    <property type="match status" value="1"/>
</dbReference>
<dbReference type="PANTHER" id="PTHR10908:SF0">
    <property type="entry name" value="SEROTONIN N-ACETYLTRANSFERASE"/>
    <property type="match status" value="1"/>
</dbReference>
<dbReference type="InterPro" id="IPR051635">
    <property type="entry name" value="SNAT-like"/>
</dbReference>
<comment type="caution">
    <text evidence="5">The sequence shown here is derived from an EMBL/GenBank/DDBJ whole genome shotgun (WGS) entry which is preliminary data.</text>
</comment>
<evidence type="ECO:0000313" key="4">
    <source>
        <dbReference type="EMBL" id="KAA8822680.1"/>
    </source>
</evidence>
<evidence type="ECO:0000256" key="1">
    <source>
        <dbReference type="ARBA" id="ARBA00022679"/>
    </source>
</evidence>
<dbReference type="EMBL" id="RZOA01000004">
    <property type="protein sequence ID" value="KAA8824184.1"/>
    <property type="molecule type" value="Genomic_DNA"/>
</dbReference>
<evidence type="ECO:0000313" key="5">
    <source>
        <dbReference type="EMBL" id="KAA8824184.1"/>
    </source>
</evidence>
<keyword evidence="2" id="KW-0012">Acyltransferase</keyword>
<proteinExistence type="predicted"/>